<keyword evidence="2" id="KW-1185">Reference proteome</keyword>
<dbReference type="Proteomes" id="UP000465241">
    <property type="component" value="Unassembled WGS sequence"/>
</dbReference>
<protein>
    <submittedName>
        <fullName evidence="1">Uncharacterized protein</fullName>
    </submittedName>
</protein>
<proteinExistence type="predicted"/>
<reference evidence="1 2" key="1">
    <citation type="journal article" date="2019" name="Emerg. Microbes Infect.">
        <title>Comprehensive subspecies identification of 175 nontuberculous mycobacteria species based on 7547 genomic profiles.</title>
        <authorList>
            <person name="Matsumoto Y."/>
            <person name="Kinjo T."/>
            <person name="Motooka D."/>
            <person name="Nabeya D."/>
            <person name="Jung N."/>
            <person name="Uechi K."/>
            <person name="Horii T."/>
            <person name="Iida T."/>
            <person name="Fujita J."/>
            <person name="Nakamura S."/>
        </authorList>
    </citation>
    <scope>NUCLEOTIDE SEQUENCE [LARGE SCALE GENOMIC DNA]</scope>
    <source>
        <strain evidence="1 2">JCM 13392</strain>
    </source>
</reference>
<sequence>MAGTAPRVFLSCEYLLEGIGDVDHADLGTAQPGSLECVVHHLRGELREVALVAPEHTYARHRRDGITPKGG</sequence>
<gene>
    <name evidence="1" type="ORF">MMUR_60050</name>
</gene>
<evidence type="ECO:0000313" key="2">
    <source>
        <dbReference type="Proteomes" id="UP000465241"/>
    </source>
</evidence>
<comment type="caution">
    <text evidence="1">The sequence shown here is derived from an EMBL/GenBank/DDBJ whole genome shotgun (WGS) entry which is preliminary data.</text>
</comment>
<name>A0A7I9WWA6_9MYCO</name>
<dbReference type="AlphaFoldDB" id="A0A7I9WWA6"/>
<evidence type="ECO:0000313" key="1">
    <source>
        <dbReference type="EMBL" id="GFG61869.1"/>
    </source>
</evidence>
<dbReference type="EMBL" id="BLKT01000003">
    <property type="protein sequence ID" value="GFG61869.1"/>
    <property type="molecule type" value="Genomic_DNA"/>
</dbReference>
<accession>A0A7I9WWA6</accession>
<organism evidence="1 2">
    <name type="scientific">Mycolicibacterium murale</name>
    <dbReference type="NCBI Taxonomy" id="182220"/>
    <lineage>
        <taxon>Bacteria</taxon>
        <taxon>Bacillati</taxon>
        <taxon>Actinomycetota</taxon>
        <taxon>Actinomycetes</taxon>
        <taxon>Mycobacteriales</taxon>
        <taxon>Mycobacteriaceae</taxon>
        <taxon>Mycolicibacterium</taxon>
    </lineage>
</organism>